<protein>
    <submittedName>
        <fullName evidence="1">Carbohydrate-binding module family 1 protein/Glycoside hydrolase family 5 protein</fullName>
    </submittedName>
</protein>
<sequence length="414" mass="43408">MKTVYALGFLGFSALSARGQAALYAQCGGEGWTGATTCVSGAVCSVENDYYSQCIPAAAAASTTTTAAATPTSTCGVTPPASAGKLTYAGVNIAGFDFGMDTSGDDTASSAYPPLLEYYGADGIGQMTHFVNDDSYNIFRLPVSWQFLTNNVITGTLNQTNFVEYDTLVQACLATGASCIIDIHNYARWDGDIIGQGGPSNEVFASLWSSLATYYAADTKIVFGVMNEPHDLPNITLWAETVQAAVTAIREAGATTQLILLPGDNYTSAETFVSGGSAAALAMVTNPDGSITGLIMDVHKYLDSDNSGTNAECVTNNIDDAWEPLSQWLRCNGRQALNTETGGGDVASCETYMCEQIAYQAANSDVILGYVGWAAGNFATDYVLSETPTENGTTWTDQILVSACMAPSVNGLVV</sequence>
<accession>A0ACB8AAZ4</accession>
<comment type="caution">
    <text evidence="1">The sequence shown here is derived from an EMBL/GenBank/DDBJ whole genome shotgun (WGS) entry which is preliminary data.</text>
</comment>
<organism evidence="1 2">
    <name type="scientific">Hygrophoropsis aurantiaca</name>
    <dbReference type="NCBI Taxonomy" id="72124"/>
    <lineage>
        <taxon>Eukaryota</taxon>
        <taxon>Fungi</taxon>
        <taxon>Dikarya</taxon>
        <taxon>Basidiomycota</taxon>
        <taxon>Agaricomycotina</taxon>
        <taxon>Agaricomycetes</taxon>
        <taxon>Agaricomycetidae</taxon>
        <taxon>Boletales</taxon>
        <taxon>Coniophorineae</taxon>
        <taxon>Hygrophoropsidaceae</taxon>
        <taxon>Hygrophoropsis</taxon>
    </lineage>
</organism>
<evidence type="ECO:0000313" key="1">
    <source>
        <dbReference type="EMBL" id="KAH7909887.1"/>
    </source>
</evidence>
<reference evidence="1" key="1">
    <citation type="journal article" date="2021" name="New Phytol.">
        <title>Evolutionary innovations through gain and loss of genes in the ectomycorrhizal Boletales.</title>
        <authorList>
            <person name="Wu G."/>
            <person name="Miyauchi S."/>
            <person name="Morin E."/>
            <person name="Kuo A."/>
            <person name="Drula E."/>
            <person name="Varga T."/>
            <person name="Kohler A."/>
            <person name="Feng B."/>
            <person name="Cao Y."/>
            <person name="Lipzen A."/>
            <person name="Daum C."/>
            <person name="Hundley H."/>
            <person name="Pangilinan J."/>
            <person name="Johnson J."/>
            <person name="Barry K."/>
            <person name="LaButti K."/>
            <person name="Ng V."/>
            <person name="Ahrendt S."/>
            <person name="Min B."/>
            <person name="Choi I.G."/>
            <person name="Park H."/>
            <person name="Plett J.M."/>
            <person name="Magnuson J."/>
            <person name="Spatafora J.W."/>
            <person name="Nagy L.G."/>
            <person name="Henrissat B."/>
            <person name="Grigoriev I.V."/>
            <person name="Yang Z.L."/>
            <person name="Xu J."/>
            <person name="Martin F.M."/>
        </authorList>
    </citation>
    <scope>NUCLEOTIDE SEQUENCE</scope>
    <source>
        <strain evidence="1">ATCC 28755</strain>
    </source>
</reference>
<evidence type="ECO:0000313" key="2">
    <source>
        <dbReference type="Proteomes" id="UP000790377"/>
    </source>
</evidence>
<proteinExistence type="predicted"/>
<name>A0ACB8AAZ4_9AGAM</name>
<keyword evidence="2" id="KW-1185">Reference proteome</keyword>
<keyword evidence="1" id="KW-0378">Hydrolase</keyword>
<dbReference type="Proteomes" id="UP000790377">
    <property type="component" value="Unassembled WGS sequence"/>
</dbReference>
<dbReference type="EMBL" id="MU267737">
    <property type="protein sequence ID" value="KAH7909887.1"/>
    <property type="molecule type" value="Genomic_DNA"/>
</dbReference>
<gene>
    <name evidence="1" type="ORF">BJ138DRAFT_1114601</name>
</gene>